<evidence type="ECO:0000259" key="4">
    <source>
        <dbReference type="PROSITE" id="PS01124"/>
    </source>
</evidence>
<dbReference type="InterPro" id="IPR018062">
    <property type="entry name" value="HTH_AraC-typ_CS"/>
</dbReference>
<dbReference type="InterPro" id="IPR050204">
    <property type="entry name" value="AraC_XylS_family_regulators"/>
</dbReference>
<dbReference type="InterPro" id="IPR009057">
    <property type="entry name" value="Homeodomain-like_sf"/>
</dbReference>
<dbReference type="SUPFAM" id="SSF46689">
    <property type="entry name" value="Homeodomain-like"/>
    <property type="match status" value="1"/>
</dbReference>
<dbReference type="OrthoDB" id="7285481at2"/>
<accession>A0A4Q2RC58</accession>
<dbReference type="SMART" id="SM00342">
    <property type="entry name" value="HTH_ARAC"/>
    <property type="match status" value="1"/>
</dbReference>
<dbReference type="Proteomes" id="UP000289411">
    <property type="component" value="Unassembled WGS sequence"/>
</dbReference>
<evidence type="ECO:0000256" key="2">
    <source>
        <dbReference type="ARBA" id="ARBA00023125"/>
    </source>
</evidence>
<dbReference type="GO" id="GO:0003700">
    <property type="term" value="F:DNA-binding transcription factor activity"/>
    <property type="evidence" value="ECO:0007669"/>
    <property type="project" value="InterPro"/>
</dbReference>
<keyword evidence="2" id="KW-0238">DNA-binding</keyword>
<dbReference type="Pfam" id="PF12833">
    <property type="entry name" value="HTH_18"/>
    <property type="match status" value="1"/>
</dbReference>
<evidence type="ECO:0000313" key="6">
    <source>
        <dbReference type="Proteomes" id="UP000289411"/>
    </source>
</evidence>
<protein>
    <submittedName>
        <fullName evidence="5">AraC family transcriptional regulator</fullName>
    </submittedName>
</protein>
<evidence type="ECO:0000256" key="3">
    <source>
        <dbReference type="ARBA" id="ARBA00023163"/>
    </source>
</evidence>
<organism evidence="5 6">
    <name type="scientific">Lichenibacterium ramalinae</name>
    <dbReference type="NCBI Taxonomy" id="2316527"/>
    <lineage>
        <taxon>Bacteria</taxon>
        <taxon>Pseudomonadati</taxon>
        <taxon>Pseudomonadota</taxon>
        <taxon>Alphaproteobacteria</taxon>
        <taxon>Hyphomicrobiales</taxon>
        <taxon>Lichenihabitantaceae</taxon>
        <taxon>Lichenibacterium</taxon>
    </lineage>
</organism>
<feature type="domain" description="HTH araC/xylS-type" evidence="4">
    <location>
        <begin position="228"/>
        <end position="329"/>
    </location>
</feature>
<dbReference type="AlphaFoldDB" id="A0A4Q2RC58"/>
<keyword evidence="3" id="KW-0804">Transcription</keyword>
<dbReference type="RefSeq" id="WP_129219796.1">
    <property type="nucleotide sequence ID" value="NZ_QYBC01000011.1"/>
</dbReference>
<dbReference type="GO" id="GO:0043565">
    <property type="term" value="F:sequence-specific DNA binding"/>
    <property type="evidence" value="ECO:0007669"/>
    <property type="project" value="InterPro"/>
</dbReference>
<dbReference type="PANTHER" id="PTHR46796:SF6">
    <property type="entry name" value="ARAC SUBFAMILY"/>
    <property type="match status" value="1"/>
</dbReference>
<gene>
    <name evidence="5" type="ORF">D3272_13795</name>
</gene>
<sequence>MPNQTTATVASWRPQTFFSHRIETAGQIERLNAEGGIAVRFRPLGRAGAAFTFVGGQSAALSLWRTASRSGFVTIPQIDVDVVTIRFVTRGVMLRHDHRREHVGRPGWAMMVMFDAMRDEEASGGFEALSGTITRQALVAGHMAFEGEAASAALPDFEPIVEMKGLPLQALMLTMDRVHGQLRAGVSDSDLLFPLLEEIMVYQLLSAWPRRSPAALRRRSASDAAPLRRAQDYIDGHIAQKLLLSDVAGAAGVGVRRLQLIFRGETGKTPLQFILERRLDRVHADLRTSSGGGASVGTVAARWGFTHMGDFGRRYRARFGEAPSLTRRSPPSARG</sequence>
<reference evidence="5 6" key="1">
    <citation type="submission" date="2018-09" db="EMBL/GenBank/DDBJ databases">
        <authorList>
            <person name="Grouzdev D.S."/>
            <person name="Krutkina M.S."/>
        </authorList>
    </citation>
    <scope>NUCLEOTIDE SEQUENCE [LARGE SCALE GENOMIC DNA]</scope>
    <source>
        <strain evidence="5 6">RmlP001</strain>
    </source>
</reference>
<evidence type="ECO:0000256" key="1">
    <source>
        <dbReference type="ARBA" id="ARBA00023015"/>
    </source>
</evidence>
<name>A0A4Q2RC58_9HYPH</name>
<comment type="caution">
    <text evidence="5">The sequence shown here is derived from an EMBL/GenBank/DDBJ whole genome shotgun (WGS) entry which is preliminary data.</text>
</comment>
<dbReference type="PROSITE" id="PS01124">
    <property type="entry name" value="HTH_ARAC_FAMILY_2"/>
    <property type="match status" value="1"/>
</dbReference>
<reference evidence="5 6" key="2">
    <citation type="submission" date="2019-02" db="EMBL/GenBank/DDBJ databases">
        <title>'Lichenibacterium ramalinii' gen. nov. sp. nov., 'Lichenibacterium minor' gen. nov. sp. nov.</title>
        <authorList>
            <person name="Pankratov T."/>
        </authorList>
    </citation>
    <scope>NUCLEOTIDE SEQUENCE [LARGE SCALE GENOMIC DNA]</scope>
    <source>
        <strain evidence="5 6">RmlP001</strain>
    </source>
</reference>
<evidence type="ECO:0000313" key="5">
    <source>
        <dbReference type="EMBL" id="RYB04098.1"/>
    </source>
</evidence>
<proteinExistence type="predicted"/>
<dbReference type="Gene3D" id="1.10.10.60">
    <property type="entry name" value="Homeodomain-like"/>
    <property type="match status" value="1"/>
</dbReference>
<keyword evidence="6" id="KW-1185">Reference proteome</keyword>
<dbReference type="PROSITE" id="PS00041">
    <property type="entry name" value="HTH_ARAC_FAMILY_1"/>
    <property type="match status" value="1"/>
</dbReference>
<keyword evidence="1" id="KW-0805">Transcription regulation</keyword>
<dbReference type="InterPro" id="IPR018060">
    <property type="entry name" value="HTH_AraC"/>
</dbReference>
<dbReference type="EMBL" id="QYBC01000011">
    <property type="protein sequence ID" value="RYB04098.1"/>
    <property type="molecule type" value="Genomic_DNA"/>
</dbReference>
<dbReference type="PANTHER" id="PTHR46796">
    <property type="entry name" value="HTH-TYPE TRANSCRIPTIONAL ACTIVATOR RHAS-RELATED"/>
    <property type="match status" value="1"/>
</dbReference>